<dbReference type="SUPFAM" id="SSF52540">
    <property type="entry name" value="P-loop containing nucleoside triphosphate hydrolases"/>
    <property type="match status" value="1"/>
</dbReference>
<keyword evidence="2" id="KW-1185">Reference proteome</keyword>
<gene>
    <name evidence="1" type="ORF">M440DRAFT_1441946</name>
</gene>
<organism evidence="1 2">
    <name type="scientific">Trichoderma longibrachiatum ATCC 18648</name>
    <dbReference type="NCBI Taxonomy" id="983965"/>
    <lineage>
        <taxon>Eukaryota</taxon>
        <taxon>Fungi</taxon>
        <taxon>Dikarya</taxon>
        <taxon>Ascomycota</taxon>
        <taxon>Pezizomycotina</taxon>
        <taxon>Sordariomycetes</taxon>
        <taxon>Hypocreomycetidae</taxon>
        <taxon>Hypocreales</taxon>
        <taxon>Hypocreaceae</taxon>
        <taxon>Trichoderma</taxon>
    </lineage>
</organism>
<evidence type="ECO:0000313" key="2">
    <source>
        <dbReference type="Proteomes" id="UP000240760"/>
    </source>
</evidence>
<accession>A0A2T4BSF0</accession>
<sequence>MTYPSEKPVTAVKTGKPMLSAVRHPENAEQFLVHILTSLVHLFRTDISGKRNRSNAQLAFFHFLRKVRLLETHGKVRLTNKEGRTKFLKGIMNTHEWDMGTVEQPLLLAHACCWRLARKLQPNFSPSQFYRLVRQLHPILPRNVHVDNEHWRLASLSHLAALYPCIAKDSIDLEGLLKRFFGLPQELQQMIWRNVPANCLTFSLLAAAESVAVASGSAAELSVTTPIFSRKPLIPEGLSGRGWLQLTFISILGRRYVQRIHVSKAQPSSKSDALDVDIREVSHLHFTVEEVGISAIQIVYKDGTESDWLGDPERGWRGSTLGLHLTDLRVWQDDLKVLSLIPRVNNSEISVGHGRPSRTFASRELWNLCPNRSAGDELRMDQPGASHVPLMHYPDWSLRQYLPFSRDGRHATGMTVYLDFSGTMGVAVHWHRHTYGVGTRKGLSMHIPFGHGEKIVELDLLRLETNNRQEGPFLLIKTELNDTSSEDATRRSVFVGPTTFLYFSFAAVSRLPLLQGQVQGAQSLLRGLIVDPLALRNGTYFTTIGAHVTPMEEGKSNNVAQDLPSTNIRPIIFPNIGGLSNIGGCKTIAKLFNVKEIAVQKTPQGAQTRRPRCIGLFICYTDGSNAVLGQWDVSGSSTIIYDAEKGEPLSSLLFQRDPDVQPCGESCMVDVVANISREDYHAQKLEEEEDRYSEPLSEGSTFEWLATIYSESQEVCWSFGLAFDDVRYCGLRGVHFQHDERITMHDSVILIGPEGSGKSTIGRNVANALSKELYSLDRHREELYAPYGYDKTIAEKIYEEQDLWAFYQHWKPFEYKAVTHILQNAKQEGDEFYGKILDFGAGHSVFEDPDELAHIEALMKPYTNVFLVVPTEDVNEVVRITEERRGHELGLNRHFVEHPSNKRLAKHIIYTKDMTAEECTGEVLRIIGSREEKDQVLS</sequence>
<dbReference type="AlphaFoldDB" id="A0A2T4BSF0"/>
<dbReference type="OrthoDB" id="4984254at2759"/>
<evidence type="ECO:0008006" key="3">
    <source>
        <dbReference type="Google" id="ProtNLM"/>
    </source>
</evidence>
<protein>
    <recommendedName>
        <fullName evidence="3">Shikimate kinase</fullName>
    </recommendedName>
</protein>
<dbReference type="STRING" id="983965.A0A2T4BSF0"/>
<dbReference type="InterPro" id="IPR027417">
    <property type="entry name" value="P-loop_NTPase"/>
</dbReference>
<dbReference type="EMBL" id="KZ679142">
    <property type="protein sequence ID" value="PTB72229.1"/>
    <property type="molecule type" value="Genomic_DNA"/>
</dbReference>
<proteinExistence type="predicted"/>
<dbReference type="Proteomes" id="UP000240760">
    <property type="component" value="Unassembled WGS sequence"/>
</dbReference>
<reference evidence="1 2" key="1">
    <citation type="submission" date="2016-07" db="EMBL/GenBank/DDBJ databases">
        <title>Multiple horizontal gene transfer events from other fungi enriched the ability of initially mycotrophic Trichoderma (Ascomycota) to feed on dead plant biomass.</title>
        <authorList>
            <consortium name="DOE Joint Genome Institute"/>
            <person name="Aerts A."/>
            <person name="Atanasova L."/>
            <person name="Chenthamara K."/>
            <person name="Zhang J."/>
            <person name="Grujic M."/>
            <person name="Henrissat B."/>
            <person name="Kuo A."/>
            <person name="Salamov A."/>
            <person name="Lipzen A."/>
            <person name="Labutti K."/>
            <person name="Barry K."/>
            <person name="Miao Y."/>
            <person name="Rahimi M.J."/>
            <person name="Shen Q."/>
            <person name="Grigoriev I.V."/>
            <person name="Kubicek C.P."/>
            <person name="Druzhinina I.S."/>
        </authorList>
    </citation>
    <scope>NUCLEOTIDE SEQUENCE [LARGE SCALE GENOMIC DNA]</scope>
    <source>
        <strain evidence="1 2">ATCC 18648</strain>
    </source>
</reference>
<name>A0A2T4BSF0_TRILO</name>
<dbReference type="Gene3D" id="3.40.50.300">
    <property type="entry name" value="P-loop containing nucleotide triphosphate hydrolases"/>
    <property type="match status" value="1"/>
</dbReference>
<evidence type="ECO:0000313" key="1">
    <source>
        <dbReference type="EMBL" id="PTB72229.1"/>
    </source>
</evidence>